<name>A0AAV4VGE7_CAEEX</name>
<dbReference type="AlphaFoldDB" id="A0AAV4VGE7"/>
<evidence type="ECO:0008006" key="3">
    <source>
        <dbReference type="Google" id="ProtNLM"/>
    </source>
</evidence>
<proteinExistence type="predicted"/>
<dbReference type="Proteomes" id="UP001054945">
    <property type="component" value="Unassembled WGS sequence"/>
</dbReference>
<sequence>MERFTYTGLKYAPYVRRWSNNQLPYYGTFACNNQSLGASHVVPWSDFAPRQCTATGTLSKLAQFRWNVLEHPPYRPPPLTM</sequence>
<evidence type="ECO:0000313" key="1">
    <source>
        <dbReference type="EMBL" id="GIY68628.1"/>
    </source>
</evidence>
<gene>
    <name evidence="1" type="ORF">CEXT_186561</name>
</gene>
<organism evidence="1 2">
    <name type="scientific">Caerostris extrusa</name>
    <name type="common">Bark spider</name>
    <name type="synonym">Caerostris bankana</name>
    <dbReference type="NCBI Taxonomy" id="172846"/>
    <lineage>
        <taxon>Eukaryota</taxon>
        <taxon>Metazoa</taxon>
        <taxon>Ecdysozoa</taxon>
        <taxon>Arthropoda</taxon>
        <taxon>Chelicerata</taxon>
        <taxon>Arachnida</taxon>
        <taxon>Araneae</taxon>
        <taxon>Araneomorphae</taxon>
        <taxon>Entelegynae</taxon>
        <taxon>Araneoidea</taxon>
        <taxon>Araneidae</taxon>
        <taxon>Caerostris</taxon>
    </lineage>
</organism>
<protein>
    <recommendedName>
        <fullName evidence="3">Endonuclease</fullName>
    </recommendedName>
</protein>
<comment type="caution">
    <text evidence="1">The sequence shown here is derived from an EMBL/GenBank/DDBJ whole genome shotgun (WGS) entry which is preliminary data.</text>
</comment>
<dbReference type="EMBL" id="BPLR01014412">
    <property type="protein sequence ID" value="GIY68628.1"/>
    <property type="molecule type" value="Genomic_DNA"/>
</dbReference>
<evidence type="ECO:0000313" key="2">
    <source>
        <dbReference type="Proteomes" id="UP001054945"/>
    </source>
</evidence>
<reference evidence="1 2" key="1">
    <citation type="submission" date="2021-06" db="EMBL/GenBank/DDBJ databases">
        <title>Caerostris extrusa draft genome.</title>
        <authorList>
            <person name="Kono N."/>
            <person name="Arakawa K."/>
        </authorList>
    </citation>
    <scope>NUCLEOTIDE SEQUENCE [LARGE SCALE GENOMIC DNA]</scope>
</reference>
<dbReference type="PROSITE" id="PS51257">
    <property type="entry name" value="PROKAR_LIPOPROTEIN"/>
    <property type="match status" value="1"/>
</dbReference>
<keyword evidence="2" id="KW-1185">Reference proteome</keyword>
<accession>A0AAV4VGE7</accession>